<dbReference type="Pfam" id="PF05761">
    <property type="entry name" value="5_nucleotid"/>
    <property type="match status" value="1"/>
</dbReference>
<dbReference type="InterPro" id="IPR008380">
    <property type="entry name" value="HAD-SF_hydro_IG_5-nucl"/>
</dbReference>
<reference evidence="6 7" key="1">
    <citation type="submission" date="2013-05" db="EMBL/GenBank/DDBJ databases">
        <title>Genome assembly of Chondromyces apiculatus DSM 436.</title>
        <authorList>
            <person name="Sharma G."/>
            <person name="Khatri I."/>
            <person name="Kaur C."/>
            <person name="Mayilraj S."/>
            <person name="Subramanian S."/>
        </authorList>
    </citation>
    <scope>NUCLEOTIDE SEQUENCE [LARGE SCALE GENOMIC DNA]</scope>
    <source>
        <strain evidence="6 7">DSM 436</strain>
    </source>
</reference>
<sequence length="512" mass="59312">MAFEQLDLPLGGVSPPTEPTRIPRTRRVFVNRHLRLGQIDWVGFDMDYTLAIYNQTEMDTLSIQGTLSKLASRGYPEDVLRHISYPVHFPMRGLLIDKRHGHVLKMDRFKVVQKGYHGMRELSKEEIRSLYQHRKIRTNTGRYHWIDTLYALSEATLYAGIVAALEARGTEVDYARLFTDIRECIDEAHRDGTIVDVVMNDLPRFIERDPLLAPTLHKLRSAGKKLFLLTNSRWEYTEKMMTYLLGDAMPEYPSFRHYFDVIIVSAQKPTFFQERRPLMVRDGAEIRPATLPLERGAIYEGGNLLDVERFLNVSGDRVLYVGDHIYGDILRSKKESAWRTAMIIQEMEAEVLAHEACRDHYAQSAQLEARREELEDQLRFYQQRFKDLTRQIDESPRTMGGANGSPDATPPVRIDYAVSFLEAERARAKRTVERIRGQLRAVDADLARIEREVDRHFHPFWGSLLKEANEVSSFGDQVEEYACIYTSRVSNLLGYSPLQTFRSPRDLMPHEL</sequence>
<keyword evidence="5" id="KW-0175">Coiled coil</keyword>
<evidence type="ECO:0000313" key="7">
    <source>
        <dbReference type="Proteomes" id="UP000019678"/>
    </source>
</evidence>
<dbReference type="PIRSF" id="PIRSF017434">
    <property type="entry name" value="Purine_5'-nucleotidase"/>
    <property type="match status" value="1"/>
</dbReference>
<keyword evidence="4" id="KW-0460">Magnesium</keyword>
<dbReference type="eggNOG" id="COG1196">
    <property type="taxonomic scope" value="Bacteria"/>
</dbReference>
<comment type="caution">
    <text evidence="6">The sequence shown here is derived from an EMBL/GenBank/DDBJ whole genome shotgun (WGS) entry which is preliminary data.</text>
</comment>
<dbReference type="Proteomes" id="UP000019678">
    <property type="component" value="Unassembled WGS sequence"/>
</dbReference>
<dbReference type="PANTHER" id="PTHR12103">
    <property type="entry name" value="5'-NUCLEOTIDASE DOMAIN-CONTAINING"/>
    <property type="match status" value="1"/>
</dbReference>
<dbReference type="PANTHER" id="PTHR12103:SF15">
    <property type="entry name" value="CYTOSOLIC PURINE 5'-NUCLEOTIDASE"/>
    <property type="match status" value="1"/>
</dbReference>
<dbReference type="STRING" id="1192034.CAP_8159"/>
<dbReference type="InterPro" id="IPR036412">
    <property type="entry name" value="HAD-like_sf"/>
</dbReference>
<feature type="coiled-coil region" evidence="5">
    <location>
        <begin position="418"/>
        <end position="452"/>
    </location>
</feature>
<comment type="similarity">
    <text evidence="1">Belongs to the 5'(3')-deoxyribonucleotidase family.</text>
</comment>
<dbReference type="NCBIfam" id="TIGR02244">
    <property type="entry name" value="HAD-IG-Ncltidse"/>
    <property type="match status" value="1"/>
</dbReference>
<evidence type="ECO:0000313" key="6">
    <source>
        <dbReference type="EMBL" id="EYF07658.1"/>
    </source>
</evidence>
<keyword evidence="2" id="KW-0479">Metal-binding</keyword>
<dbReference type="InterPro" id="IPR023214">
    <property type="entry name" value="HAD_sf"/>
</dbReference>
<evidence type="ECO:0000256" key="3">
    <source>
        <dbReference type="ARBA" id="ARBA00022801"/>
    </source>
</evidence>
<dbReference type="EMBL" id="ASRX01000008">
    <property type="protein sequence ID" value="EYF07658.1"/>
    <property type="molecule type" value="Genomic_DNA"/>
</dbReference>
<feature type="coiled-coil region" evidence="5">
    <location>
        <begin position="357"/>
        <end position="391"/>
    </location>
</feature>
<keyword evidence="7" id="KW-1185">Reference proteome</keyword>
<organism evidence="6 7">
    <name type="scientific">Chondromyces apiculatus DSM 436</name>
    <dbReference type="NCBI Taxonomy" id="1192034"/>
    <lineage>
        <taxon>Bacteria</taxon>
        <taxon>Pseudomonadati</taxon>
        <taxon>Myxococcota</taxon>
        <taxon>Polyangia</taxon>
        <taxon>Polyangiales</taxon>
        <taxon>Polyangiaceae</taxon>
        <taxon>Chondromyces</taxon>
    </lineage>
</organism>
<dbReference type="OrthoDB" id="1488958at2"/>
<accession>A0A017TEE5</accession>
<evidence type="ECO:0000256" key="1">
    <source>
        <dbReference type="ARBA" id="ARBA00009589"/>
    </source>
</evidence>
<keyword evidence="3 6" id="KW-0378">Hydrolase</keyword>
<dbReference type="InterPro" id="IPR016695">
    <property type="entry name" value="Pur_nucleotidase"/>
</dbReference>
<name>A0A017TEE5_9BACT</name>
<dbReference type="GO" id="GO:0008253">
    <property type="term" value="F:5'-nucleotidase activity"/>
    <property type="evidence" value="ECO:0007669"/>
    <property type="project" value="TreeGrafter"/>
</dbReference>
<protein>
    <submittedName>
        <fullName evidence="6">HAD superfamily (Subfamily IG) hydrolase, 5'-Nucleotidase</fullName>
    </submittedName>
</protein>
<evidence type="ECO:0000256" key="2">
    <source>
        <dbReference type="ARBA" id="ARBA00022723"/>
    </source>
</evidence>
<dbReference type="SUPFAM" id="SSF56784">
    <property type="entry name" value="HAD-like"/>
    <property type="match status" value="1"/>
</dbReference>
<gene>
    <name evidence="6" type="ORF">CAP_8159</name>
</gene>
<evidence type="ECO:0000256" key="4">
    <source>
        <dbReference type="ARBA" id="ARBA00022842"/>
    </source>
</evidence>
<dbReference type="Gene3D" id="3.40.50.1000">
    <property type="entry name" value="HAD superfamily/HAD-like"/>
    <property type="match status" value="1"/>
</dbReference>
<dbReference type="RefSeq" id="WP_044237156.1">
    <property type="nucleotide sequence ID" value="NZ_ASRX01000008.1"/>
</dbReference>
<dbReference type="AlphaFoldDB" id="A0A017TEE5"/>
<dbReference type="GO" id="GO:0046872">
    <property type="term" value="F:metal ion binding"/>
    <property type="evidence" value="ECO:0007669"/>
    <property type="project" value="UniProtKB-KW"/>
</dbReference>
<evidence type="ECO:0000256" key="5">
    <source>
        <dbReference type="SAM" id="Coils"/>
    </source>
</evidence>
<proteinExistence type="inferred from homology"/>